<sequence length="120" mass="13314">MFQRSVSGDTRTYSSQGGGELQDLRYTYDGAGNIQSIDSQGTGLGIEPGDFAYLAEVTWGSFSADSLLRRFEYDALYRLTRATGRERKGVEPIFWGNQVPGGSSVEEARPYIEHNAVSYR</sequence>
<protein>
    <recommendedName>
        <fullName evidence="4">RHS repeat protein</fullName>
    </recommendedName>
</protein>
<reference evidence="2 3" key="1">
    <citation type="submission" date="2019-01" db="EMBL/GenBank/DDBJ databases">
        <title>Lujinxingia litoralis gen. nov., sp. nov. and Lujinxingia sediminis gen. nov., sp. nov., new members in the order Bradymonadales, isolated from coastal sediment.</title>
        <authorList>
            <person name="Li C.-M."/>
        </authorList>
    </citation>
    <scope>NUCLEOTIDE SEQUENCE [LARGE SCALE GENOMIC DNA]</scope>
    <source>
        <strain evidence="2 3">SEH01</strain>
    </source>
</reference>
<proteinExistence type="predicted"/>
<dbReference type="RefSeq" id="WP_127780783.1">
    <property type="nucleotide sequence ID" value="NZ_SADD01000009.1"/>
</dbReference>
<evidence type="ECO:0000313" key="3">
    <source>
        <dbReference type="Proteomes" id="UP000282926"/>
    </source>
</evidence>
<dbReference type="Proteomes" id="UP000282926">
    <property type="component" value="Unassembled WGS sequence"/>
</dbReference>
<dbReference type="Gene3D" id="2.180.10.10">
    <property type="entry name" value="RHS repeat-associated core"/>
    <property type="match status" value="1"/>
</dbReference>
<comment type="caution">
    <text evidence="2">The sequence shown here is derived from an EMBL/GenBank/DDBJ whole genome shotgun (WGS) entry which is preliminary data.</text>
</comment>
<evidence type="ECO:0000256" key="1">
    <source>
        <dbReference type="SAM" id="MobiDB-lite"/>
    </source>
</evidence>
<accession>A0ABY0CQP8</accession>
<organism evidence="2 3">
    <name type="scientific">Lujinxingia sediminis</name>
    <dbReference type="NCBI Taxonomy" id="2480984"/>
    <lineage>
        <taxon>Bacteria</taxon>
        <taxon>Deltaproteobacteria</taxon>
        <taxon>Bradymonadales</taxon>
        <taxon>Lujinxingiaceae</taxon>
        <taxon>Lujinxingia</taxon>
    </lineage>
</organism>
<dbReference type="EMBL" id="SADD01000009">
    <property type="protein sequence ID" value="RVU42816.1"/>
    <property type="molecule type" value="Genomic_DNA"/>
</dbReference>
<evidence type="ECO:0008006" key="4">
    <source>
        <dbReference type="Google" id="ProtNLM"/>
    </source>
</evidence>
<evidence type="ECO:0000313" key="2">
    <source>
        <dbReference type="EMBL" id="RVU42816.1"/>
    </source>
</evidence>
<name>A0ABY0CQP8_9DELT</name>
<feature type="region of interest" description="Disordered" evidence="1">
    <location>
        <begin position="1"/>
        <end position="20"/>
    </location>
</feature>
<gene>
    <name evidence="2" type="ORF">EA187_15005</name>
</gene>
<feature type="compositionally biased region" description="Polar residues" evidence="1">
    <location>
        <begin position="1"/>
        <end position="15"/>
    </location>
</feature>
<keyword evidence="3" id="KW-1185">Reference proteome</keyword>